<feature type="transmembrane region" description="Helical" evidence="1">
    <location>
        <begin position="56"/>
        <end position="75"/>
    </location>
</feature>
<evidence type="ECO:0000313" key="3">
    <source>
        <dbReference type="Proteomes" id="UP000602745"/>
    </source>
</evidence>
<organism evidence="2 3">
    <name type="scientific">Agaricicola taiwanensis</name>
    <dbReference type="NCBI Taxonomy" id="591372"/>
    <lineage>
        <taxon>Bacteria</taxon>
        <taxon>Pseudomonadati</taxon>
        <taxon>Pseudomonadota</taxon>
        <taxon>Alphaproteobacteria</taxon>
        <taxon>Rhodobacterales</taxon>
        <taxon>Paracoccaceae</taxon>
        <taxon>Agaricicola</taxon>
    </lineage>
</organism>
<dbReference type="Proteomes" id="UP000602745">
    <property type="component" value="Unassembled WGS sequence"/>
</dbReference>
<keyword evidence="3" id="KW-1185">Reference proteome</keyword>
<name>A0A8J2YJ48_9RHOB</name>
<keyword evidence="1" id="KW-0472">Membrane</keyword>
<reference evidence="2" key="2">
    <citation type="submission" date="2020-09" db="EMBL/GenBank/DDBJ databases">
        <authorList>
            <person name="Sun Q."/>
            <person name="Sedlacek I."/>
        </authorList>
    </citation>
    <scope>NUCLEOTIDE SEQUENCE</scope>
    <source>
        <strain evidence="2">CCM 7684</strain>
    </source>
</reference>
<accession>A0A8J2YJ48</accession>
<evidence type="ECO:0008006" key="4">
    <source>
        <dbReference type="Google" id="ProtNLM"/>
    </source>
</evidence>
<dbReference type="RefSeq" id="WP_188410078.1">
    <property type="nucleotide sequence ID" value="NZ_BMCP01000002.1"/>
</dbReference>
<keyword evidence="1" id="KW-1133">Transmembrane helix</keyword>
<reference evidence="2" key="1">
    <citation type="journal article" date="2014" name="Int. J. Syst. Evol. Microbiol.">
        <title>Complete genome sequence of Corynebacterium casei LMG S-19264T (=DSM 44701T), isolated from a smear-ripened cheese.</title>
        <authorList>
            <consortium name="US DOE Joint Genome Institute (JGI-PGF)"/>
            <person name="Walter F."/>
            <person name="Albersmeier A."/>
            <person name="Kalinowski J."/>
            <person name="Ruckert C."/>
        </authorList>
    </citation>
    <scope>NUCLEOTIDE SEQUENCE</scope>
    <source>
        <strain evidence="2">CCM 7684</strain>
    </source>
</reference>
<dbReference type="EMBL" id="BMCP01000002">
    <property type="protein sequence ID" value="GGE47164.1"/>
    <property type="molecule type" value="Genomic_DNA"/>
</dbReference>
<keyword evidence="1" id="KW-0812">Transmembrane</keyword>
<comment type="caution">
    <text evidence="2">The sequence shown here is derived from an EMBL/GenBank/DDBJ whole genome shotgun (WGS) entry which is preliminary data.</text>
</comment>
<evidence type="ECO:0000313" key="2">
    <source>
        <dbReference type="EMBL" id="GGE47164.1"/>
    </source>
</evidence>
<dbReference type="AlphaFoldDB" id="A0A8J2YJ48"/>
<proteinExistence type="predicted"/>
<gene>
    <name evidence="2" type="ORF">GCM10007276_25380</name>
</gene>
<evidence type="ECO:0000256" key="1">
    <source>
        <dbReference type="SAM" id="Phobius"/>
    </source>
</evidence>
<sequence>MMLRSRLIATTVGVAITLTSAYSASAMPGVGTGSAAVRSGAPDNAIVEVRRGRNRAFAAGAALAGVGILAGAAIANSNRYGYAEPYYYEAPPVYVEPPPVYYTPAPVYVEPPAHYYAPPPYYYEDYNYNYR</sequence>
<protein>
    <recommendedName>
        <fullName evidence="4">Transmembrane protein</fullName>
    </recommendedName>
</protein>